<dbReference type="Gene3D" id="1.10.40.110">
    <property type="match status" value="1"/>
</dbReference>
<dbReference type="InterPro" id="IPR036249">
    <property type="entry name" value="Thioredoxin-like_sf"/>
</dbReference>
<evidence type="ECO:0000313" key="4">
    <source>
        <dbReference type="EMBL" id="WWR47155.1"/>
    </source>
</evidence>
<sequence>MRNVVLSGAIALAIAALGAWWMTSSAGTNNQATANLLGAAHAQDADAEIDLSLVEEMTLGAEDAPVTIVEYASFTCPHCASFHKSQFKELKSEFIDTGKVKFIYRDVYFDRFGLWAAMVARCGGAERFFGISDMIYEQQSEWIAGGTDPVAITNNLRRIGKVAGLSDEQLDACLSDADKAQALVAVYQQNAETDGVNSTPTLIINGEKHGNMSYAELKGIIDGQLPQ</sequence>
<comment type="similarity">
    <text evidence="2">Belongs to the thioredoxin family. DsbA subfamily.</text>
</comment>
<organism evidence="4 5">
    <name type="scientific">Roseovarius phycicola</name>
    <dbReference type="NCBI Taxonomy" id="3080976"/>
    <lineage>
        <taxon>Bacteria</taxon>
        <taxon>Pseudomonadati</taxon>
        <taxon>Pseudomonadota</taxon>
        <taxon>Alphaproteobacteria</taxon>
        <taxon>Rhodobacterales</taxon>
        <taxon>Roseobacteraceae</taxon>
        <taxon>Roseovarius</taxon>
    </lineage>
</organism>
<feature type="domain" description="Thioredoxin" evidence="3">
    <location>
        <begin position="31"/>
        <end position="226"/>
    </location>
</feature>
<dbReference type="Pfam" id="PF13462">
    <property type="entry name" value="Thioredoxin_4"/>
    <property type="match status" value="1"/>
</dbReference>
<dbReference type="Proteomes" id="UP001364156">
    <property type="component" value="Chromosome"/>
</dbReference>
<proteinExistence type="inferred from homology"/>
<dbReference type="PANTHER" id="PTHR13887:SF56">
    <property type="entry name" value="THIOREDOXIN-LIKE REDUCTASE RV2466C"/>
    <property type="match status" value="1"/>
</dbReference>
<evidence type="ECO:0000313" key="5">
    <source>
        <dbReference type="Proteomes" id="UP001364156"/>
    </source>
</evidence>
<evidence type="ECO:0000256" key="2">
    <source>
        <dbReference type="ARBA" id="ARBA00005791"/>
    </source>
</evidence>
<gene>
    <name evidence="4" type="ORF">RZ517_02935</name>
</gene>
<evidence type="ECO:0000256" key="1">
    <source>
        <dbReference type="ARBA" id="ARBA00003565"/>
    </source>
</evidence>
<dbReference type="PANTHER" id="PTHR13887">
    <property type="entry name" value="GLUTATHIONE S-TRANSFERASE KAPPA"/>
    <property type="match status" value="1"/>
</dbReference>
<dbReference type="InterPro" id="IPR012336">
    <property type="entry name" value="Thioredoxin-like_fold"/>
</dbReference>
<dbReference type="EMBL" id="CP146069">
    <property type="protein sequence ID" value="WWR47155.1"/>
    <property type="molecule type" value="Genomic_DNA"/>
</dbReference>
<protein>
    <submittedName>
        <fullName evidence="4">DsbA family protein</fullName>
    </submittedName>
</protein>
<accession>A0ABZ2HHD5</accession>
<dbReference type="PROSITE" id="PS51352">
    <property type="entry name" value="THIOREDOXIN_2"/>
    <property type="match status" value="1"/>
</dbReference>
<evidence type="ECO:0000259" key="3">
    <source>
        <dbReference type="PROSITE" id="PS51352"/>
    </source>
</evidence>
<name>A0ABZ2HHD5_9RHOB</name>
<dbReference type="InterPro" id="IPR013766">
    <property type="entry name" value="Thioredoxin_domain"/>
</dbReference>
<dbReference type="SUPFAM" id="SSF52833">
    <property type="entry name" value="Thioredoxin-like"/>
    <property type="match status" value="1"/>
</dbReference>
<dbReference type="Gene3D" id="3.40.30.10">
    <property type="entry name" value="Glutaredoxin"/>
    <property type="match status" value="1"/>
</dbReference>
<dbReference type="RefSeq" id="WP_338549990.1">
    <property type="nucleotide sequence ID" value="NZ_CP146069.1"/>
</dbReference>
<keyword evidence="5" id="KW-1185">Reference proteome</keyword>
<comment type="function">
    <text evidence="1">May be required for disulfide bond formation in some proteins.</text>
</comment>
<reference evidence="4 5" key="1">
    <citation type="submission" date="2023-10" db="EMBL/GenBank/DDBJ databases">
        <title>Roseovarius strain S88 nov., isolated from a marine algae.</title>
        <authorList>
            <person name="Lee M.W."/>
            <person name="Lee J.K."/>
            <person name="Kim J.M."/>
            <person name="Choi D.G."/>
            <person name="Baek J.H."/>
            <person name="Bayburt H."/>
            <person name="Jung J.J."/>
            <person name="Han D.M."/>
            <person name="Jeon C.O."/>
        </authorList>
    </citation>
    <scope>NUCLEOTIDE SEQUENCE [LARGE SCALE GENOMIC DNA]</scope>
    <source>
        <strain evidence="4 5">S88</strain>
    </source>
</reference>